<feature type="region of interest" description="Disordered" evidence="1">
    <location>
        <begin position="41"/>
        <end position="123"/>
    </location>
</feature>
<feature type="compositionally biased region" description="Acidic residues" evidence="1">
    <location>
        <begin position="46"/>
        <end position="72"/>
    </location>
</feature>
<feature type="non-terminal residue" evidence="2">
    <location>
        <position position="1"/>
    </location>
</feature>
<feature type="compositionally biased region" description="Basic and acidic residues" evidence="1">
    <location>
        <begin position="9"/>
        <end position="23"/>
    </location>
</feature>
<dbReference type="EMBL" id="BKCJ010009387">
    <property type="protein sequence ID" value="GEU86715.1"/>
    <property type="molecule type" value="Genomic_DNA"/>
</dbReference>
<organism evidence="2">
    <name type="scientific">Tanacetum cinerariifolium</name>
    <name type="common">Dalmatian daisy</name>
    <name type="synonym">Chrysanthemum cinerariifolium</name>
    <dbReference type="NCBI Taxonomy" id="118510"/>
    <lineage>
        <taxon>Eukaryota</taxon>
        <taxon>Viridiplantae</taxon>
        <taxon>Streptophyta</taxon>
        <taxon>Embryophyta</taxon>
        <taxon>Tracheophyta</taxon>
        <taxon>Spermatophyta</taxon>
        <taxon>Magnoliopsida</taxon>
        <taxon>eudicotyledons</taxon>
        <taxon>Gunneridae</taxon>
        <taxon>Pentapetalae</taxon>
        <taxon>asterids</taxon>
        <taxon>campanulids</taxon>
        <taxon>Asterales</taxon>
        <taxon>Asteraceae</taxon>
        <taxon>Asteroideae</taxon>
        <taxon>Anthemideae</taxon>
        <taxon>Anthemidinae</taxon>
        <taxon>Tanacetum</taxon>
    </lineage>
</organism>
<name>A0A6L2NQ49_TANCI</name>
<feature type="compositionally biased region" description="Basic and acidic residues" evidence="1">
    <location>
        <begin position="73"/>
        <end position="84"/>
    </location>
</feature>
<accession>A0A6L2NQ49</accession>
<dbReference type="AlphaFoldDB" id="A0A6L2NQ49"/>
<evidence type="ECO:0000256" key="1">
    <source>
        <dbReference type="SAM" id="MobiDB-lite"/>
    </source>
</evidence>
<proteinExistence type="predicted"/>
<comment type="caution">
    <text evidence="2">The sequence shown here is derived from an EMBL/GenBank/DDBJ whole genome shotgun (WGS) entry which is preliminary data.</text>
</comment>
<sequence length="123" mass="14052">DGVDTQSKVPDEQHLKTTGIDERTCTIQGILDVPKYYYETNKESWEDSGEEEDNNDDSNDDDGGGDDHDDNSDDKKMKSNRDEIPDPNMTNVDQTGHEEEDVNERVHTPSDNELFDDEKIYNP</sequence>
<reference evidence="2" key="1">
    <citation type="journal article" date="2019" name="Sci. Rep.">
        <title>Draft genome of Tanacetum cinerariifolium, the natural source of mosquito coil.</title>
        <authorList>
            <person name="Yamashiro T."/>
            <person name="Shiraishi A."/>
            <person name="Satake H."/>
            <person name="Nakayama K."/>
        </authorList>
    </citation>
    <scope>NUCLEOTIDE SEQUENCE</scope>
</reference>
<evidence type="ECO:0000313" key="2">
    <source>
        <dbReference type="EMBL" id="GEU86715.1"/>
    </source>
</evidence>
<gene>
    <name evidence="2" type="ORF">Tci_058693</name>
</gene>
<protein>
    <submittedName>
        <fullName evidence="2">Uncharacterized protein</fullName>
    </submittedName>
</protein>
<feature type="region of interest" description="Disordered" evidence="1">
    <location>
        <begin position="1"/>
        <end position="23"/>
    </location>
</feature>